<feature type="domain" description="Vps41 beta-propeller" evidence="4">
    <location>
        <begin position="99"/>
        <end position="142"/>
    </location>
</feature>
<evidence type="ECO:0000256" key="1">
    <source>
        <dbReference type="ARBA" id="ARBA00022448"/>
    </source>
</evidence>
<dbReference type="InterPro" id="IPR000547">
    <property type="entry name" value="Clathrin_H-chain/VPS_repeat"/>
</dbReference>
<dbReference type="SMART" id="SM00299">
    <property type="entry name" value="CLH"/>
    <property type="match status" value="1"/>
</dbReference>
<dbReference type="InterPro" id="IPR057780">
    <property type="entry name" value="Beta-prop_Vps41"/>
</dbReference>
<keyword evidence="1" id="KW-0813">Transport</keyword>
<evidence type="ECO:0000259" key="4">
    <source>
        <dbReference type="Pfam" id="PF23411"/>
    </source>
</evidence>
<dbReference type="Pfam" id="PF23556">
    <property type="entry name" value="TPR_Vps41"/>
    <property type="match status" value="1"/>
</dbReference>
<protein>
    <recommendedName>
        <fullName evidence="4">Vps41 beta-propeller domain-containing protein</fullName>
    </recommendedName>
</protein>
<dbReference type="GO" id="GO:0005770">
    <property type="term" value="C:late endosome"/>
    <property type="evidence" value="ECO:0007669"/>
    <property type="project" value="TreeGrafter"/>
</dbReference>
<gene>
    <name evidence="5" type="ORF">FOB64_002972</name>
</gene>
<dbReference type="GO" id="GO:0030897">
    <property type="term" value="C:HOPS complex"/>
    <property type="evidence" value="ECO:0007669"/>
    <property type="project" value="TreeGrafter"/>
</dbReference>
<dbReference type="PROSITE" id="PS50236">
    <property type="entry name" value="CHCR"/>
    <property type="match status" value="1"/>
</dbReference>
<dbReference type="Proteomes" id="UP000536275">
    <property type="component" value="Unassembled WGS sequence"/>
</dbReference>
<dbReference type="GO" id="GO:0098588">
    <property type="term" value="C:bounding membrane of organelle"/>
    <property type="evidence" value="ECO:0007669"/>
    <property type="project" value="UniProtKB-ARBA"/>
</dbReference>
<reference evidence="5 6" key="1">
    <citation type="submission" date="2020-03" db="EMBL/GenBank/DDBJ databases">
        <title>FDA dAtabase for Regulatory Grade micrObial Sequences (FDA-ARGOS): Supporting development and validation of Infectious Disease Dx tests.</title>
        <authorList>
            <person name="Campos J."/>
            <person name="Goldberg B."/>
            <person name="Tallon L."/>
            <person name="Sadzewicz L."/>
            <person name="Vavikolanu K."/>
            <person name="Mehta A."/>
            <person name="Aluvathingal J."/>
            <person name="Nadendla S."/>
            <person name="Nandy P."/>
            <person name="Geyer C."/>
            <person name="Yan Y."/>
            <person name="Sichtig H."/>
        </authorList>
    </citation>
    <scope>NUCLEOTIDE SEQUENCE [LARGE SCALE GENOMIC DNA]</scope>
    <source>
        <strain evidence="5 6">FDAARGOS_656</strain>
    </source>
</reference>
<dbReference type="EMBL" id="JABWAD010000035">
    <property type="protein sequence ID" value="KAF6069677.1"/>
    <property type="molecule type" value="Genomic_DNA"/>
</dbReference>
<dbReference type="InterPro" id="IPR011990">
    <property type="entry name" value="TPR-like_helical_dom_sf"/>
</dbReference>
<evidence type="ECO:0000256" key="3">
    <source>
        <dbReference type="PROSITE-ProRule" id="PRU01006"/>
    </source>
</evidence>
<dbReference type="SUPFAM" id="SSF48371">
    <property type="entry name" value="ARM repeat"/>
    <property type="match status" value="1"/>
</dbReference>
<dbReference type="PANTHER" id="PTHR12616">
    <property type="entry name" value="VACUOLAR PROTEIN SORTING VPS41"/>
    <property type="match status" value="1"/>
</dbReference>
<evidence type="ECO:0000256" key="2">
    <source>
        <dbReference type="ARBA" id="ARBA00022927"/>
    </source>
</evidence>
<accession>A0A8H6C1T9</accession>
<sequence length="659" mass="76034">MAGQVIYSSKGWLGKRSDFVLEQGHGPIVSIQLIDDLVIWMNDKGISVFHLATRQIISIDHWMEQLYMVSSSVIEDGPDEKEGTPISSGMSKILPSTAKLEEELGLKEIANLGLNDFMLGTHIETIPKYYIISAKDGVIAEEFQISDRLEWYLDRKNYLQAWEISQHLVTPTKRLSYGILYVDSLIEEDNWEEAATFCNVIESNEEDLDKEILDYWETWSTIFINSNHVQELTNIIPNVTGLLPTSIYDTILRFWLKKDASRFKTLIELWDPSLYNISDIASELELEAKENETLERSLVTLYDKSHNPSKAVPHLIHLRDPNIIGYLSTNHILVPFVSELPVMIDLMFDKGDLKTLPVSKIEKRLQGVISILVDHRLEIPAKQIVNLFYESGLSFVSFFYLEKLADIDNFLVQGFGNERVKLYADYKREKLLPYLTKNDDYDIDTAITICETNDYTKELVYLLGKIGENKQALTLVINKLEDPVMAIEFAKHQNDKETWDILLDQSMSKPKFIKALIESSDESSNAFYDPITILQRMPQDFKIEGLNESVIEFSKNNDLNMLLNQIILKIIYKQSQETSEEFKSQKLRGFEVEIDKKIKKMIQQFQTIVAFVRDDNVKGGPKVVDIKLESDLTSDYSMVPYRDLAHKLDHLREIEENYF</sequence>
<dbReference type="AlphaFoldDB" id="A0A8H6C1T9"/>
<comment type="caution">
    <text evidence="5">The sequence shown here is derived from an EMBL/GenBank/DDBJ whole genome shotgun (WGS) entry which is preliminary data.</text>
</comment>
<feature type="repeat" description="CHCR" evidence="3">
    <location>
        <begin position="372"/>
        <end position="515"/>
    </location>
</feature>
<dbReference type="Pfam" id="PF23411">
    <property type="entry name" value="Beta-prop_Vps41"/>
    <property type="match status" value="2"/>
</dbReference>
<organism evidence="5 6">
    <name type="scientific">Candida albicans</name>
    <name type="common">Yeast</name>
    <dbReference type="NCBI Taxonomy" id="5476"/>
    <lineage>
        <taxon>Eukaryota</taxon>
        <taxon>Fungi</taxon>
        <taxon>Dikarya</taxon>
        <taxon>Ascomycota</taxon>
        <taxon>Saccharomycotina</taxon>
        <taxon>Pichiomycetes</taxon>
        <taxon>Debaryomycetaceae</taxon>
        <taxon>Candida/Lodderomyces clade</taxon>
        <taxon>Candida</taxon>
    </lineage>
</organism>
<dbReference type="GO" id="GO:0034058">
    <property type="term" value="P:endosomal vesicle fusion"/>
    <property type="evidence" value="ECO:0007669"/>
    <property type="project" value="TreeGrafter"/>
</dbReference>
<dbReference type="Gene3D" id="1.25.40.10">
    <property type="entry name" value="Tetratricopeptide repeat domain"/>
    <property type="match status" value="1"/>
</dbReference>
<dbReference type="GO" id="GO:0009267">
    <property type="term" value="P:cellular response to starvation"/>
    <property type="evidence" value="ECO:0007669"/>
    <property type="project" value="TreeGrafter"/>
</dbReference>
<feature type="domain" description="Vps41 beta-propeller" evidence="4">
    <location>
        <begin position="1"/>
        <end position="58"/>
    </location>
</feature>
<dbReference type="GO" id="GO:0006623">
    <property type="term" value="P:protein targeting to vacuole"/>
    <property type="evidence" value="ECO:0007669"/>
    <property type="project" value="InterPro"/>
</dbReference>
<evidence type="ECO:0000313" key="5">
    <source>
        <dbReference type="EMBL" id="KAF6069677.1"/>
    </source>
</evidence>
<dbReference type="PANTHER" id="PTHR12616:SF1">
    <property type="entry name" value="VACUOLAR PROTEIN SORTING-ASSOCIATED PROTEIN 41 HOMOLOG"/>
    <property type="match status" value="1"/>
</dbReference>
<dbReference type="InterPro" id="IPR045111">
    <property type="entry name" value="Vps41/Vps8"/>
</dbReference>
<dbReference type="InterPro" id="IPR016024">
    <property type="entry name" value="ARM-type_fold"/>
</dbReference>
<evidence type="ECO:0000313" key="6">
    <source>
        <dbReference type="Proteomes" id="UP000536275"/>
    </source>
</evidence>
<keyword evidence="2" id="KW-0653">Protein transport</keyword>
<proteinExistence type="predicted"/>
<name>A0A8H6C1T9_CANAX</name>
<dbReference type="GO" id="GO:0016236">
    <property type="term" value="P:macroautophagy"/>
    <property type="evidence" value="ECO:0007669"/>
    <property type="project" value="TreeGrafter"/>
</dbReference>